<dbReference type="InterPro" id="IPR052950">
    <property type="entry name" value="CISD"/>
</dbReference>
<feature type="domain" description="Iron-binding zinc finger CDGSH type" evidence="7">
    <location>
        <begin position="112"/>
        <end position="149"/>
    </location>
</feature>
<dbReference type="Pfam" id="PF09360">
    <property type="entry name" value="zf-CDGSH"/>
    <property type="match status" value="1"/>
</dbReference>
<dbReference type="AlphaFoldDB" id="A0A8C2SRP4"/>
<dbReference type="PANTHER" id="PTHR46491:SF3">
    <property type="entry name" value="CDGSH IRON-SULFUR DOMAIN-CONTAINING PROTEIN 3, MITOCHONDRIAL"/>
    <property type="match status" value="1"/>
</dbReference>
<dbReference type="GO" id="GO:0005739">
    <property type="term" value="C:mitochondrion"/>
    <property type="evidence" value="ECO:0007669"/>
    <property type="project" value="TreeGrafter"/>
</dbReference>
<organism evidence="8 9">
    <name type="scientific">Coturnix japonica</name>
    <name type="common">Japanese quail</name>
    <name type="synonym">Coturnix coturnix japonica</name>
    <dbReference type="NCBI Taxonomy" id="93934"/>
    <lineage>
        <taxon>Eukaryota</taxon>
        <taxon>Metazoa</taxon>
        <taxon>Chordata</taxon>
        <taxon>Craniata</taxon>
        <taxon>Vertebrata</taxon>
        <taxon>Euteleostomi</taxon>
        <taxon>Archelosauria</taxon>
        <taxon>Archosauria</taxon>
        <taxon>Dinosauria</taxon>
        <taxon>Saurischia</taxon>
        <taxon>Theropoda</taxon>
        <taxon>Coelurosauria</taxon>
        <taxon>Aves</taxon>
        <taxon>Neognathae</taxon>
        <taxon>Galloanserae</taxon>
        <taxon>Galliformes</taxon>
        <taxon>Phasianidae</taxon>
        <taxon>Perdicinae</taxon>
        <taxon>Coturnix</taxon>
    </lineage>
</organism>
<dbReference type="PANTHER" id="PTHR46491">
    <property type="entry name" value="CDGSH IRON SULFUR DOMAIN PROTEIN HOMOLOG"/>
    <property type="match status" value="1"/>
</dbReference>
<evidence type="ECO:0000259" key="7">
    <source>
        <dbReference type="SMART" id="SM00704"/>
    </source>
</evidence>
<accession>A0A8C2SRP4</accession>
<gene>
    <name evidence="8" type="primary">CISD3</name>
</gene>
<dbReference type="GeneTree" id="ENSGT00940000165589"/>
<evidence type="ECO:0000313" key="8">
    <source>
        <dbReference type="Ensembl" id="ENSCJPP00005002154.1"/>
    </source>
</evidence>
<evidence type="ECO:0000256" key="5">
    <source>
        <dbReference type="ARBA" id="ARBA00034078"/>
    </source>
</evidence>
<dbReference type="Ensembl" id="ENSCJPT00005003841.1">
    <property type="protein sequence ID" value="ENSCJPP00005002154.1"/>
    <property type="gene ID" value="ENSCJPG00005002310.1"/>
</dbReference>
<evidence type="ECO:0000256" key="3">
    <source>
        <dbReference type="ARBA" id="ARBA00023004"/>
    </source>
</evidence>
<sequence length="155" mass="17254">MEGKGRRRGKGRKTKIQEEEEAERPLRLIRAQFPSPSGWEEPRPFRGGAGMAAVRRGAAALVARLRAALSPRISFPYRVELKEGKKYAWCSCGHSRAQPFCDGSHRTLAPDKAPVRFTAEADGKVWLCACKRTRGPPRCDGSHLRLWEAGSGARR</sequence>
<keyword evidence="9" id="KW-1185">Reference proteome</keyword>
<keyword evidence="4" id="KW-0411">Iron-sulfur</keyword>
<dbReference type="InterPro" id="IPR018967">
    <property type="entry name" value="FeS-contain_CDGSH-typ"/>
</dbReference>
<feature type="domain" description="Iron-binding zinc finger CDGSH type" evidence="7">
    <location>
        <begin position="74"/>
        <end position="111"/>
    </location>
</feature>
<evidence type="ECO:0000256" key="2">
    <source>
        <dbReference type="ARBA" id="ARBA00022723"/>
    </source>
</evidence>
<evidence type="ECO:0000256" key="6">
    <source>
        <dbReference type="SAM" id="MobiDB-lite"/>
    </source>
</evidence>
<keyword evidence="3" id="KW-0408">Iron</keyword>
<keyword evidence="1" id="KW-0001">2Fe-2S</keyword>
<keyword evidence="2" id="KW-0479">Metal-binding</keyword>
<dbReference type="InterPro" id="IPR042216">
    <property type="entry name" value="MitoNEET_CISD"/>
</dbReference>
<evidence type="ECO:0000256" key="1">
    <source>
        <dbReference type="ARBA" id="ARBA00022714"/>
    </source>
</evidence>
<protein>
    <submittedName>
        <fullName evidence="8">CDGSH iron sulfur domain 3</fullName>
    </submittedName>
</protein>
<name>A0A8C2SRP4_COTJA</name>
<proteinExistence type="predicted"/>
<comment type="cofactor">
    <cofactor evidence="5">
        <name>[2Fe-2S] cluster</name>
        <dbReference type="ChEBI" id="CHEBI:190135"/>
    </cofactor>
</comment>
<dbReference type="SMART" id="SM00704">
    <property type="entry name" value="ZnF_CDGSH"/>
    <property type="match status" value="2"/>
</dbReference>
<dbReference type="Gene3D" id="3.40.5.90">
    <property type="entry name" value="CDGSH iron-sulfur domain, mitoNEET-type"/>
    <property type="match status" value="2"/>
</dbReference>
<reference evidence="8" key="3">
    <citation type="submission" date="2025-09" db="UniProtKB">
        <authorList>
            <consortium name="Ensembl"/>
        </authorList>
    </citation>
    <scope>IDENTIFICATION</scope>
</reference>
<evidence type="ECO:0000313" key="9">
    <source>
        <dbReference type="Proteomes" id="UP000694412"/>
    </source>
</evidence>
<dbReference type="GO" id="GO:0051537">
    <property type="term" value="F:2 iron, 2 sulfur cluster binding"/>
    <property type="evidence" value="ECO:0007669"/>
    <property type="project" value="UniProtKB-KW"/>
</dbReference>
<feature type="compositionally biased region" description="Basic residues" evidence="6">
    <location>
        <begin position="1"/>
        <end position="14"/>
    </location>
</feature>
<feature type="region of interest" description="Disordered" evidence="6">
    <location>
        <begin position="1"/>
        <end position="44"/>
    </location>
</feature>
<dbReference type="Proteomes" id="UP000694412">
    <property type="component" value="Chromosome 27"/>
</dbReference>
<dbReference type="GO" id="GO:0046872">
    <property type="term" value="F:metal ion binding"/>
    <property type="evidence" value="ECO:0007669"/>
    <property type="project" value="UniProtKB-KW"/>
</dbReference>
<evidence type="ECO:0000256" key="4">
    <source>
        <dbReference type="ARBA" id="ARBA00023014"/>
    </source>
</evidence>
<reference evidence="8" key="2">
    <citation type="submission" date="2025-08" db="UniProtKB">
        <authorList>
            <consortium name="Ensembl"/>
        </authorList>
    </citation>
    <scope>IDENTIFICATION</scope>
</reference>
<reference evidence="8" key="1">
    <citation type="submission" date="2015-11" db="EMBL/GenBank/DDBJ databases">
        <authorList>
            <consortium name="International Coturnix japonica Genome Analysis Consortium"/>
            <person name="Warren W."/>
            <person name="Burt D.W."/>
            <person name="Antin P.B."/>
            <person name="Lanford R."/>
            <person name="Gros J."/>
            <person name="Wilson R.K."/>
        </authorList>
    </citation>
    <scope>NUCLEOTIDE SEQUENCE [LARGE SCALE GENOMIC DNA]</scope>
</reference>